<feature type="compositionally biased region" description="Polar residues" evidence="2">
    <location>
        <begin position="2094"/>
        <end position="2105"/>
    </location>
</feature>
<name>A0A388KBW2_CHABU</name>
<feature type="compositionally biased region" description="Polar residues" evidence="2">
    <location>
        <begin position="1507"/>
        <end position="1523"/>
    </location>
</feature>
<feature type="region of interest" description="Disordered" evidence="2">
    <location>
        <begin position="1645"/>
        <end position="1676"/>
    </location>
</feature>
<feature type="compositionally biased region" description="Basic and acidic residues" evidence="2">
    <location>
        <begin position="2106"/>
        <end position="2125"/>
    </location>
</feature>
<evidence type="ECO:0000313" key="3">
    <source>
        <dbReference type="EMBL" id="GBG67552.1"/>
    </source>
</evidence>
<feature type="region of interest" description="Disordered" evidence="2">
    <location>
        <begin position="140"/>
        <end position="161"/>
    </location>
</feature>
<feature type="compositionally biased region" description="Basic and acidic residues" evidence="2">
    <location>
        <begin position="721"/>
        <end position="731"/>
    </location>
</feature>
<evidence type="ECO:0000313" key="4">
    <source>
        <dbReference type="Proteomes" id="UP000265515"/>
    </source>
</evidence>
<feature type="compositionally biased region" description="Basic and acidic residues" evidence="2">
    <location>
        <begin position="1313"/>
        <end position="1325"/>
    </location>
</feature>
<feature type="compositionally biased region" description="Basic and acidic residues" evidence="2">
    <location>
        <begin position="339"/>
        <end position="354"/>
    </location>
</feature>
<reference evidence="3 4" key="1">
    <citation type="journal article" date="2018" name="Cell">
        <title>The Chara Genome: Secondary Complexity and Implications for Plant Terrestrialization.</title>
        <authorList>
            <person name="Nishiyama T."/>
            <person name="Sakayama H."/>
            <person name="Vries J.D."/>
            <person name="Buschmann H."/>
            <person name="Saint-Marcoux D."/>
            <person name="Ullrich K.K."/>
            <person name="Haas F.B."/>
            <person name="Vanderstraeten L."/>
            <person name="Becker D."/>
            <person name="Lang D."/>
            <person name="Vosolsobe S."/>
            <person name="Rombauts S."/>
            <person name="Wilhelmsson P.K.I."/>
            <person name="Janitza P."/>
            <person name="Kern R."/>
            <person name="Heyl A."/>
            <person name="Rumpler F."/>
            <person name="Villalobos L.I.A.C."/>
            <person name="Clay J.M."/>
            <person name="Skokan R."/>
            <person name="Toyoda A."/>
            <person name="Suzuki Y."/>
            <person name="Kagoshima H."/>
            <person name="Schijlen E."/>
            <person name="Tajeshwar N."/>
            <person name="Catarino B."/>
            <person name="Hetherington A.J."/>
            <person name="Saltykova A."/>
            <person name="Bonnot C."/>
            <person name="Breuninger H."/>
            <person name="Symeonidi A."/>
            <person name="Radhakrishnan G.V."/>
            <person name="Van Nieuwerburgh F."/>
            <person name="Deforce D."/>
            <person name="Chang C."/>
            <person name="Karol K.G."/>
            <person name="Hedrich R."/>
            <person name="Ulvskov P."/>
            <person name="Glockner G."/>
            <person name="Delwiche C.F."/>
            <person name="Petrasek J."/>
            <person name="Van de Peer Y."/>
            <person name="Friml J."/>
            <person name="Beilby M."/>
            <person name="Dolan L."/>
            <person name="Kohara Y."/>
            <person name="Sugano S."/>
            <person name="Fujiyama A."/>
            <person name="Delaux P.-M."/>
            <person name="Quint M."/>
            <person name="TheiBen G."/>
            <person name="Hagemann M."/>
            <person name="Harholt J."/>
            <person name="Dunand C."/>
            <person name="Zachgo S."/>
            <person name="Langdale J."/>
            <person name="Maumus F."/>
            <person name="Straeten D.V.D."/>
            <person name="Gould S.B."/>
            <person name="Rensing S.A."/>
        </authorList>
    </citation>
    <scope>NUCLEOTIDE SEQUENCE [LARGE SCALE GENOMIC DNA]</scope>
    <source>
        <strain evidence="3 4">S276</strain>
    </source>
</reference>
<feature type="region of interest" description="Disordered" evidence="2">
    <location>
        <begin position="688"/>
        <end position="769"/>
    </location>
</feature>
<feature type="region of interest" description="Disordered" evidence="2">
    <location>
        <begin position="1192"/>
        <end position="1213"/>
    </location>
</feature>
<feature type="region of interest" description="Disordered" evidence="2">
    <location>
        <begin position="898"/>
        <end position="1023"/>
    </location>
</feature>
<comment type="caution">
    <text evidence="3">The sequence shown here is derived from an EMBL/GenBank/DDBJ whole genome shotgun (WGS) entry which is preliminary data.</text>
</comment>
<dbReference type="EMBL" id="BFEA01000089">
    <property type="protein sequence ID" value="GBG67552.1"/>
    <property type="molecule type" value="Genomic_DNA"/>
</dbReference>
<feature type="region of interest" description="Disordered" evidence="2">
    <location>
        <begin position="1892"/>
        <end position="1966"/>
    </location>
</feature>
<dbReference type="Proteomes" id="UP000265515">
    <property type="component" value="Unassembled WGS sequence"/>
</dbReference>
<accession>A0A388KBW2</accession>
<feature type="region of interest" description="Disordered" evidence="2">
    <location>
        <begin position="216"/>
        <end position="250"/>
    </location>
</feature>
<gene>
    <name evidence="3" type="ORF">CBR_g683</name>
</gene>
<feature type="compositionally biased region" description="Polar residues" evidence="2">
    <location>
        <begin position="224"/>
        <end position="237"/>
    </location>
</feature>
<proteinExistence type="predicted"/>
<organism evidence="3 4">
    <name type="scientific">Chara braunii</name>
    <name type="common">Braun's stonewort</name>
    <dbReference type="NCBI Taxonomy" id="69332"/>
    <lineage>
        <taxon>Eukaryota</taxon>
        <taxon>Viridiplantae</taxon>
        <taxon>Streptophyta</taxon>
        <taxon>Charophyceae</taxon>
        <taxon>Charales</taxon>
        <taxon>Characeae</taxon>
        <taxon>Chara</taxon>
    </lineage>
</organism>
<feature type="compositionally biased region" description="Polar residues" evidence="2">
    <location>
        <begin position="2068"/>
        <end position="2082"/>
    </location>
</feature>
<feature type="region of interest" description="Disordered" evidence="2">
    <location>
        <begin position="1312"/>
        <end position="1337"/>
    </location>
</feature>
<protein>
    <submittedName>
        <fullName evidence="3">Uncharacterized protein</fullName>
    </submittedName>
</protein>
<dbReference type="Gramene" id="GBG67552">
    <property type="protein sequence ID" value="GBG67552"/>
    <property type="gene ID" value="CBR_g683"/>
</dbReference>
<feature type="compositionally biased region" description="Basic and acidic residues" evidence="2">
    <location>
        <begin position="559"/>
        <end position="586"/>
    </location>
</feature>
<sequence>MGNLPPRGWVSGRGSSSKCLNSRSDIKIGGQDGSGDLTEPNVNGKSAIHKPQILTPSGFSVSNRPLLGPDACAIVARIIQKKRQKVSGGDPLSVPACSWEDSSLAGEQTNVSCNHEHAKGQKTCRTCELLVGDRCHVTLPSDSENEAESPVLKGSQPPEEECSCLVETPSTVGIRSSSNMAAEVPVKTLNMSAAAADPDLSSRDDLSKNIRSCVSEVQRETPASGESVSVSRWNSGRVTAKRRPSSNRPLEQLVQLQRQLTERTKLHRELQYERKVMQDLARRVSQQSQTRHCDAHPAPIWGERRSDKVEDNLLCRHRCEKDRCTACKIVTESCTGTEGTDKEGLPAKKLHDDQDFGTDDQGCKNSPRGNIMQAGVAGRNVEEVAGSKSCEDVEKVGTDYGTEVGDSREGMCNMSMMESVDLTSSSPVCVPSWYPAMEMQGGTHAVEIRSGEWETEDQRGADGLRGGVVDHEQRTGRNVGHSAFHDNVDQLDLLHRRPTCSVAATQEMNAAALGSPRCIPSEAGEIGFGTGHLRGCQENQLSAGFEQPAKEGSLGQQEAAKRREGWVLQKERQEDGRKLESHEEHMSSLRRAVRRVWEEKSGGSELPPEPNTIRQLCVEGGGNVVSGAAGAIKPGITVGCLEGDDGDTGGHADVKDSDAINQQEEGSAAEYTQLGGVDTQQLEGVIASNRITTPQTESPTGRSQRGLEPSLPLPEVGGRSRRSDLEVKGPRVADLNDASHSSTSKRNYRHPWDAPPSDQGKRDKQIQGPQTHEELALMSAEVKEWEDGVGPVAANSQHGDGGSSTCAFSAMMPALQQQNSAPVRMPPVECDADHGDNVGRQTSSLACTGRQKYRAFDVIDVTGGQENQFVVITESDLWKETGENRERIGVFKDDGRHQMTNHQSLAKSKAAMLANQAQGRADASCQAPATSDHILQEMDQQPNLRRKANERPGGGFIGPKKTANTGHNKKNSRKEQGENKRCSSLGCALQADGEKTAHTRPQVDSNRPKKTSSSSTQLQKLADIDRPLVDNSIEGPAYGTFETQGQQLRNCGWDRGPLLRRPSSHWEEKPNGYGFTARSIVSHDLKPGPLWKQGRGKGNNKKDEQGLITTHQAMTAPGDTQRRVTEALDAYAAIAAALTRLHHQINENKRSRQSIDPKKLQESHEMMAQILAEEAALEHELANMGLLLSTIQQGSKPPESDEAEQQSLPMSNADEVARREKCALHRDTGSWQSEGAEHAKAGKDSRSVLMSANVMGEAQSRCSQFSNMTDGHTGKARNQSVGLAELAHSASSRKMHQVRRRRGHENKGIVNRHASELNKQSKAEETTNALSLHNGTDELLRRRNSQCRDTTNRCEDEAILDRRCQGEGDAAREMQLQEKDRQFLFSHRGSSAGNFMDVRRDTQRAVLFGNLAEKLGALRSPGDEGSIDHSITTRREPFHDVSGNIQNPSILLQCPPTPSPDSYNALSGLAGETLANVRAHEGSQRRDTLEQARIGGPVDLASLSAHVNTSGSSTQNNNASAAGSATRDEDNHTDVSGAHARDKSTGDMAGTTPDTVRHTRAKPRNATPTRKQCQQKTEQVPVRAEAAEPSPLKTEDKNNAGMAVGTETDNDVRTRKQPRRKSERVSTQMAAEEQAVLGRIAEVEGHASIPTAPGNNSTTTDHKNLRTKTPVKEKVQRECGVIGQSGSHREGDGRQLQRHIKLLRALQEKEEPTPAANSACVARKVSDAANEQSTAPAKHAYRAAKVPIASNEQLFGRAKSAGRAVRASFARSEDFISPARNASMAAKVSRSACERPSHTLRSGRASKKVLGTVAGAKQETESSVVRAVSCDDQSINLRTSEERSGRSVSSDSSFYQRGITWKQKAKAITEQRRQEKAEQEMRECTFKPSINTTPVRKVTSGGEAVQSQRESPVHAGAGGGPATVVVKDDRTVSEEAGGGCGNEADQIKEPGSVASQRPSSRVKKRAKSVGVAERLFHLASERRQRLEELQQKAREEREEMEKQLTFQPELTVHKSKVPVQSRYREIPVRPSPYHAVVKTMAGQSGVSSGHRSSHSRAQPLVTHPFNMASTATNTSQDNSQKLSAGREQGFGCDSSFQKATNSAREFSQHHGFHESKEAPVRSKDVGQRVKQVARESDAADSAAGLGAKEPSATPGILCSSLYNTSPPVQGPHAVIIAWRDNLKKTRVQETVCDRPKWQA</sequence>
<feature type="compositionally biased region" description="Basic and acidic residues" evidence="2">
    <location>
        <begin position="1660"/>
        <end position="1676"/>
    </location>
</feature>
<keyword evidence="1" id="KW-0175">Coiled coil</keyword>
<feature type="region of interest" description="Disordered" evidence="2">
    <location>
        <begin position="548"/>
        <end position="586"/>
    </location>
</feature>
<feature type="compositionally biased region" description="Low complexity" evidence="2">
    <location>
        <begin position="1011"/>
        <end position="1021"/>
    </location>
</feature>
<feature type="region of interest" description="Disordered" evidence="2">
    <location>
        <begin position="338"/>
        <end position="369"/>
    </location>
</feature>
<evidence type="ECO:0000256" key="1">
    <source>
        <dbReference type="SAM" id="Coils"/>
    </source>
</evidence>
<feature type="region of interest" description="Disordered" evidence="2">
    <location>
        <begin position="2068"/>
        <end position="2125"/>
    </location>
</feature>
<feature type="region of interest" description="Disordered" evidence="2">
    <location>
        <begin position="1"/>
        <end position="41"/>
    </location>
</feature>
<keyword evidence="4" id="KW-1185">Reference proteome</keyword>
<feature type="coiled-coil region" evidence="1">
    <location>
        <begin position="1972"/>
        <end position="2006"/>
    </location>
</feature>
<feature type="compositionally biased region" description="Basic and acidic residues" evidence="2">
    <location>
        <begin position="759"/>
        <end position="769"/>
    </location>
</feature>
<feature type="compositionally biased region" description="Basic and acidic residues" evidence="2">
    <location>
        <begin position="1526"/>
        <end position="1545"/>
    </location>
</feature>
<feature type="compositionally biased region" description="Polar residues" evidence="2">
    <location>
        <begin position="1566"/>
        <end position="1578"/>
    </location>
</feature>
<feature type="compositionally biased region" description="Polar residues" evidence="2">
    <location>
        <begin position="13"/>
        <end position="23"/>
    </location>
</feature>
<feature type="region of interest" description="Disordered" evidence="2">
    <location>
        <begin position="1507"/>
        <end position="1630"/>
    </location>
</feature>
<evidence type="ECO:0000256" key="2">
    <source>
        <dbReference type="SAM" id="MobiDB-lite"/>
    </source>
</evidence>
<feature type="compositionally biased region" description="Polar residues" evidence="2">
    <location>
        <begin position="689"/>
        <end position="703"/>
    </location>
</feature>